<dbReference type="Pfam" id="PF00501">
    <property type="entry name" value="AMP-binding"/>
    <property type="match status" value="1"/>
</dbReference>
<dbReference type="GO" id="GO:0005777">
    <property type="term" value="C:peroxisome"/>
    <property type="evidence" value="ECO:0007669"/>
    <property type="project" value="UniProtKB-SubCell"/>
</dbReference>
<proteinExistence type="inferred from homology"/>
<evidence type="ECO:0000256" key="2">
    <source>
        <dbReference type="ARBA" id="ARBA00004275"/>
    </source>
</evidence>
<dbReference type="FunFam" id="3.30.300.30:FF:000007">
    <property type="entry name" value="4-coumarate--CoA ligase 2"/>
    <property type="match status" value="1"/>
</dbReference>
<name>A0AAW0ZZ12_9HYME</name>
<evidence type="ECO:0000256" key="4">
    <source>
        <dbReference type="ARBA" id="ARBA00012532"/>
    </source>
</evidence>
<comment type="cofactor">
    <cofactor evidence="1">
        <name>Mg(2+)</name>
        <dbReference type="ChEBI" id="CHEBI:18420"/>
    </cofactor>
</comment>
<evidence type="ECO:0000313" key="16">
    <source>
        <dbReference type="EMBL" id="KAK9302837.1"/>
    </source>
</evidence>
<evidence type="ECO:0000256" key="5">
    <source>
        <dbReference type="ARBA" id="ARBA00019043"/>
    </source>
</evidence>
<comment type="similarity">
    <text evidence="3">Belongs to the ATP-dependent AMP-binding enzyme family.</text>
</comment>
<keyword evidence="12" id="KW-0599">Photoprotein</keyword>
<dbReference type="EMBL" id="JAWNGG020000089">
    <property type="protein sequence ID" value="KAK9302837.1"/>
    <property type="molecule type" value="Genomic_DNA"/>
</dbReference>
<evidence type="ECO:0000259" key="14">
    <source>
        <dbReference type="Pfam" id="PF00501"/>
    </source>
</evidence>
<dbReference type="Gene3D" id="3.30.300.30">
    <property type="match status" value="1"/>
</dbReference>
<comment type="catalytic activity">
    <reaction evidence="13">
        <text>firefly D-luciferin + ATP + O2 = firefly oxyluciferin + hnu + AMP + CO2 + diphosphate</text>
        <dbReference type="Rhea" id="RHEA:10732"/>
        <dbReference type="ChEBI" id="CHEBI:15379"/>
        <dbReference type="ChEBI" id="CHEBI:16526"/>
        <dbReference type="ChEBI" id="CHEBI:16792"/>
        <dbReference type="ChEBI" id="CHEBI:30212"/>
        <dbReference type="ChEBI" id="CHEBI:30616"/>
        <dbReference type="ChEBI" id="CHEBI:33019"/>
        <dbReference type="ChEBI" id="CHEBI:58038"/>
        <dbReference type="ChEBI" id="CHEBI:456215"/>
        <dbReference type="EC" id="1.13.12.7"/>
    </reaction>
</comment>
<evidence type="ECO:0000256" key="7">
    <source>
        <dbReference type="ARBA" id="ARBA00022842"/>
    </source>
</evidence>
<keyword evidence="9" id="KW-0503">Monooxygenase</keyword>
<feature type="domain" description="AMP-dependent synthetase/ligase" evidence="14">
    <location>
        <begin position="32"/>
        <end position="394"/>
    </location>
</feature>
<dbReference type="GO" id="GO:0008218">
    <property type="term" value="P:bioluminescence"/>
    <property type="evidence" value="ECO:0007669"/>
    <property type="project" value="UniProtKB-KW"/>
</dbReference>
<organism evidence="16 17">
    <name type="scientific">Tetragonisca angustula</name>
    <dbReference type="NCBI Taxonomy" id="166442"/>
    <lineage>
        <taxon>Eukaryota</taxon>
        <taxon>Metazoa</taxon>
        <taxon>Ecdysozoa</taxon>
        <taxon>Arthropoda</taxon>
        <taxon>Hexapoda</taxon>
        <taxon>Insecta</taxon>
        <taxon>Pterygota</taxon>
        <taxon>Neoptera</taxon>
        <taxon>Endopterygota</taxon>
        <taxon>Hymenoptera</taxon>
        <taxon>Apocrita</taxon>
        <taxon>Aculeata</taxon>
        <taxon>Apoidea</taxon>
        <taxon>Anthophila</taxon>
        <taxon>Apidae</taxon>
        <taxon>Tetragonisca</taxon>
    </lineage>
</organism>
<evidence type="ECO:0000259" key="15">
    <source>
        <dbReference type="Pfam" id="PF13193"/>
    </source>
</evidence>
<keyword evidence="7" id="KW-0460">Magnesium</keyword>
<dbReference type="GO" id="GO:0005524">
    <property type="term" value="F:ATP binding"/>
    <property type="evidence" value="ECO:0007669"/>
    <property type="project" value="UniProtKB-KW"/>
</dbReference>
<comment type="caution">
    <text evidence="16">The sequence shown here is derived from an EMBL/GenBank/DDBJ whole genome shotgun (WGS) entry which is preliminary data.</text>
</comment>
<evidence type="ECO:0000256" key="1">
    <source>
        <dbReference type="ARBA" id="ARBA00001946"/>
    </source>
</evidence>
<dbReference type="GO" id="GO:0016405">
    <property type="term" value="F:CoA-ligase activity"/>
    <property type="evidence" value="ECO:0007669"/>
    <property type="project" value="TreeGrafter"/>
</dbReference>
<dbReference type="InterPro" id="IPR020845">
    <property type="entry name" value="AMP-binding_CS"/>
</dbReference>
<dbReference type="EC" id="1.13.12.7" evidence="4"/>
<dbReference type="Gene3D" id="3.40.50.980">
    <property type="match status" value="2"/>
</dbReference>
<dbReference type="Pfam" id="PF13193">
    <property type="entry name" value="AMP-binding_C"/>
    <property type="match status" value="1"/>
</dbReference>
<keyword evidence="17" id="KW-1185">Reference proteome</keyword>
<dbReference type="Proteomes" id="UP001432146">
    <property type="component" value="Unassembled WGS sequence"/>
</dbReference>
<evidence type="ECO:0000256" key="8">
    <source>
        <dbReference type="ARBA" id="ARBA00023002"/>
    </source>
</evidence>
<keyword evidence="6" id="KW-0547">Nucleotide-binding</keyword>
<dbReference type="PANTHER" id="PTHR24096:SF423">
    <property type="entry name" value="GM05240P"/>
    <property type="match status" value="1"/>
</dbReference>
<evidence type="ECO:0000256" key="10">
    <source>
        <dbReference type="ARBA" id="ARBA00023140"/>
    </source>
</evidence>
<evidence type="ECO:0000256" key="13">
    <source>
        <dbReference type="ARBA" id="ARBA00048497"/>
    </source>
</evidence>
<keyword evidence="11" id="KW-0455">Luminescence</keyword>
<evidence type="ECO:0000256" key="12">
    <source>
        <dbReference type="ARBA" id="ARBA00023262"/>
    </source>
</evidence>
<accession>A0AAW0ZZ12</accession>
<dbReference type="Gene3D" id="2.30.38.10">
    <property type="entry name" value="Luciferase, Domain 3"/>
    <property type="match status" value="1"/>
</dbReference>
<dbReference type="SUPFAM" id="SSF56801">
    <property type="entry name" value="Acetyl-CoA synthetase-like"/>
    <property type="match status" value="1"/>
</dbReference>
<sequence length="534" mass="60157">MENNIFHGLPVKEIPNITLGKHVFDCLRSNGEHIMQIDANTNRHYTYKDILEKSIIVSNALRNYEINVEDRISIAAENHPNYMIVMCGSLFIGATFAPLNPAYTEREFKHMLKIYQPRLLFVSQRTEKILAKIASTLSWSMKLIELDDKSLDENIITLKEIVEKYRNITNPNTFLPTQIDDNSKRMAVVFCSSGTTGFPKGVMLSHKNLLVFMEAAKYPGYMNIEHGDRIVIFLPLFHGYAFGMMNIAITCGATVCIMRNFDLETLLKSVEQYRITNIPLVPPVLVTLAKHPMVLNYNFSSVREIICGAAPFPKDIADEVKRRIKVKTIRNGYGMTELTIVSNISDTISNDNSVGSVMAGLKYKVVNTETGKTLSAREVGEVCFAGDRVMLGYFKNPKITAETIDKENWLHTGDLGYFNEEGTLYITGRIKEIIKYKGFQVSPSEIEEIIMSHPSVKDAAVLGKPDELSGELPIALVVRQPGKIISEKEILDFTNGHLSPHKWLRGGVKFIEDIPKTPSGKIIRKELINMMSKL</sequence>
<dbReference type="GO" id="GO:0004497">
    <property type="term" value="F:monooxygenase activity"/>
    <property type="evidence" value="ECO:0007669"/>
    <property type="project" value="UniProtKB-KW"/>
</dbReference>
<dbReference type="PANTHER" id="PTHR24096">
    <property type="entry name" value="LONG-CHAIN-FATTY-ACID--COA LIGASE"/>
    <property type="match status" value="1"/>
</dbReference>
<keyword evidence="10" id="KW-0576">Peroxisome</keyword>
<protein>
    <recommendedName>
        <fullName evidence="5">Luciferin 4-monooxygenase</fullName>
        <ecNumber evidence="4">1.13.12.7</ecNumber>
    </recommendedName>
</protein>
<dbReference type="InterPro" id="IPR045851">
    <property type="entry name" value="AMP-bd_C_sf"/>
</dbReference>
<gene>
    <name evidence="16" type="ORF">QLX08_005324</name>
</gene>
<evidence type="ECO:0000256" key="3">
    <source>
        <dbReference type="ARBA" id="ARBA00006432"/>
    </source>
</evidence>
<evidence type="ECO:0000256" key="6">
    <source>
        <dbReference type="ARBA" id="ARBA00022840"/>
    </source>
</evidence>
<keyword evidence="6" id="KW-0067">ATP-binding</keyword>
<comment type="subcellular location">
    <subcellularLocation>
        <location evidence="2">Peroxisome</location>
    </subcellularLocation>
</comment>
<feature type="domain" description="AMP-binding enzyme C-terminal" evidence="15">
    <location>
        <begin position="445"/>
        <end position="521"/>
    </location>
</feature>
<keyword evidence="8" id="KW-0560">Oxidoreductase</keyword>
<evidence type="ECO:0000313" key="17">
    <source>
        <dbReference type="Proteomes" id="UP001432146"/>
    </source>
</evidence>
<dbReference type="InterPro" id="IPR000873">
    <property type="entry name" value="AMP-dep_synth/lig_dom"/>
</dbReference>
<reference evidence="16 17" key="1">
    <citation type="submission" date="2024-05" db="EMBL/GenBank/DDBJ databases">
        <title>The nuclear and mitochondrial genome assemblies of Tetragonisca angustula (Apidae: Meliponini), a tiny yet remarkable pollinator in the Neotropics.</title>
        <authorList>
            <person name="Ferrari R."/>
            <person name="Ricardo P.C."/>
            <person name="Dias F.C."/>
            <person name="Araujo N.S."/>
            <person name="Soares D.O."/>
            <person name="Zhou Q.-S."/>
            <person name="Zhu C.-D."/>
            <person name="Coutinho L."/>
            <person name="Airas M.C."/>
            <person name="Batista T.M."/>
        </authorList>
    </citation>
    <scope>NUCLEOTIDE SEQUENCE [LARGE SCALE GENOMIC DNA]</scope>
    <source>
        <strain evidence="16">ASF017062</strain>
        <tissue evidence="16">Abdomen</tissue>
    </source>
</reference>
<dbReference type="PROSITE" id="PS00455">
    <property type="entry name" value="AMP_BINDING"/>
    <property type="match status" value="1"/>
</dbReference>
<evidence type="ECO:0000256" key="9">
    <source>
        <dbReference type="ARBA" id="ARBA00023033"/>
    </source>
</evidence>
<evidence type="ECO:0000256" key="11">
    <source>
        <dbReference type="ARBA" id="ARBA00023223"/>
    </source>
</evidence>
<dbReference type="CDD" id="cd05911">
    <property type="entry name" value="Firefly_Luc_like"/>
    <property type="match status" value="1"/>
</dbReference>
<dbReference type="AlphaFoldDB" id="A0AAW0ZZ12"/>
<dbReference type="InterPro" id="IPR025110">
    <property type="entry name" value="AMP-bd_C"/>
</dbReference>